<feature type="compositionally biased region" description="Pro residues" evidence="2">
    <location>
        <begin position="661"/>
        <end position="677"/>
    </location>
</feature>
<evidence type="ECO:0000313" key="3">
    <source>
        <dbReference type="EMBL" id="KAJ4462388.1"/>
    </source>
</evidence>
<feature type="region of interest" description="Disordered" evidence="2">
    <location>
        <begin position="556"/>
        <end position="576"/>
    </location>
</feature>
<sequence length="771" mass="82583">MHGRGLYRWADGSEYTGDFREGCMHGMGIRTWPNGKRYQGQFRGDKMWGEGEEAWPSGEKYVGSFVSGVYHGVGKRFWPNGDVYYGAFRDGHEEGEGTFESTEGWVYRGQWVAGQMHGEGEIKWADGRLYHGQWHNGLRSGMGQMYFPDGSSYEGEFRNNDITGHGVRTFTDGSKYVGHFEAGTMNGEGTYTWRDGTVYEGQWRQGCIFGQGTRTFPDGVVLAGAFTESGISGHGTKKWPNGCSYVGSFLRLHSLQGKQLQITKCRPPIMHGDLDVVCHSIIPMLVRLAIPCRAGIDCFACRMSRRPPIHPFPSAHLTCRAGIVLSDPSIPIRSPDLPGWGCLVLYCLQNVMHGHGIFVWPDGRRFEGNFNNGVMEGQGVLEWIEGPGLQTYEGAFKENLFHGKGSLYGPTGGSFHGHYREGRLVGIGSLTMPNGVEFKGSVDKGGASGIGDGRVYVGEFRDDLECGRGAFTDGDVRIMGQWEAGDILEQIVEVSTAEGQSLALCKPPTMTDGEVAALDGIAAAVEVPHGPVPSAAVPMSSPEPGMGPPGFEPGCDAGSGQGGMSPTASSAPTPSELCHHAPPRRLATILVHAPPQRLGKQLNGKHIILYVNGDKYIGEFSNGMKNGEGVYIYASLRAYKGIWKDDCLDGVRHPVTDADLPPLPERQPAPAPPPPAPTSARSSPRPPATATATASPTPAILPPLGATATGAEATGSTRPPAVLAPSSARSESRSRSGTSSRTSVPPLRLPSITPAQPPTGPSLLARLPNEG</sequence>
<dbReference type="Pfam" id="PF02493">
    <property type="entry name" value="MORN"/>
    <property type="match status" value="17"/>
</dbReference>
<dbReference type="InterPro" id="IPR003409">
    <property type="entry name" value="MORN"/>
</dbReference>
<dbReference type="PANTHER" id="PTHR43215">
    <property type="entry name" value="RADIAL SPOKE HEAD 1 HOMOLOG"/>
    <property type="match status" value="1"/>
</dbReference>
<evidence type="ECO:0000313" key="4">
    <source>
        <dbReference type="Proteomes" id="UP001141327"/>
    </source>
</evidence>
<dbReference type="Proteomes" id="UP001141327">
    <property type="component" value="Unassembled WGS sequence"/>
</dbReference>
<evidence type="ECO:0000256" key="2">
    <source>
        <dbReference type="SAM" id="MobiDB-lite"/>
    </source>
</evidence>
<feature type="compositionally biased region" description="Low complexity" evidence="2">
    <location>
        <begin position="678"/>
        <end position="717"/>
    </location>
</feature>
<keyword evidence="1" id="KW-0677">Repeat</keyword>
<accession>A0ABQ8UTC2</accession>
<organism evidence="3 4">
    <name type="scientific">Paratrimastix pyriformis</name>
    <dbReference type="NCBI Taxonomy" id="342808"/>
    <lineage>
        <taxon>Eukaryota</taxon>
        <taxon>Metamonada</taxon>
        <taxon>Preaxostyla</taxon>
        <taxon>Paratrimastigidae</taxon>
        <taxon>Paratrimastix</taxon>
    </lineage>
</organism>
<dbReference type="Gene3D" id="2.20.110.10">
    <property type="entry name" value="Histone H3 K4-specific methyltransferase SET7/9 N-terminal domain"/>
    <property type="match status" value="7"/>
</dbReference>
<dbReference type="SMART" id="SM00698">
    <property type="entry name" value="MORN"/>
    <property type="match status" value="14"/>
</dbReference>
<evidence type="ECO:0000256" key="1">
    <source>
        <dbReference type="ARBA" id="ARBA00022737"/>
    </source>
</evidence>
<dbReference type="EMBL" id="JAPMOS010000003">
    <property type="protein sequence ID" value="KAJ4462388.1"/>
    <property type="molecule type" value="Genomic_DNA"/>
</dbReference>
<gene>
    <name evidence="3" type="ORF">PAPYR_1017</name>
</gene>
<feature type="region of interest" description="Disordered" evidence="2">
    <location>
        <begin position="654"/>
        <end position="771"/>
    </location>
</feature>
<dbReference type="SUPFAM" id="SSF82185">
    <property type="entry name" value="Histone H3 K4-specific methyltransferase SET7/9 N-terminal domain"/>
    <property type="match status" value="6"/>
</dbReference>
<keyword evidence="4" id="KW-1185">Reference proteome</keyword>
<protein>
    <submittedName>
        <fullName evidence="3">Phosphatidylinositol 4-phosphate 5-kinase 4</fullName>
    </submittedName>
</protein>
<feature type="compositionally biased region" description="Low complexity" evidence="2">
    <location>
        <begin position="565"/>
        <end position="575"/>
    </location>
</feature>
<dbReference type="PANTHER" id="PTHR43215:SF14">
    <property type="entry name" value="RADIAL SPOKE HEAD 1 HOMOLOG"/>
    <property type="match status" value="1"/>
</dbReference>
<reference evidence="3" key="1">
    <citation type="journal article" date="2022" name="bioRxiv">
        <title>Genomics of Preaxostyla Flagellates Illuminates Evolutionary Transitions and the Path Towards Mitochondrial Loss.</title>
        <authorList>
            <person name="Novak L.V.F."/>
            <person name="Treitli S.C."/>
            <person name="Pyrih J."/>
            <person name="Halakuc P."/>
            <person name="Pipaliya S.V."/>
            <person name="Vacek V."/>
            <person name="Brzon O."/>
            <person name="Soukal P."/>
            <person name="Eme L."/>
            <person name="Dacks J.B."/>
            <person name="Karnkowska A."/>
            <person name="Elias M."/>
            <person name="Hampl V."/>
        </authorList>
    </citation>
    <scope>NUCLEOTIDE SEQUENCE</scope>
    <source>
        <strain evidence="3">RCP-MX</strain>
    </source>
</reference>
<comment type="caution">
    <text evidence="3">The sequence shown here is derived from an EMBL/GenBank/DDBJ whole genome shotgun (WGS) entry which is preliminary data.</text>
</comment>
<proteinExistence type="predicted"/>
<name>A0ABQ8UTC2_9EUKA</name>